<organism evidence="7 8">
    <name type="scientific">Sedimentibacter acidaminivorans</name>
    <dbReference type="NCBI Taxonomy" id="913099"/>
    <lineage>
        <taxon>Bacteria</taxon>
        <taxon>Bacillati</taxon>
        <taxon>Bacillota</taxon>
        <taxon>Tissierellia</taxon>
        <taxon>Sedimentibacter</taxon>
    </lineage>
</organism>
<comment type="subcellular location">
    <subcellularLocation>
        <location evidence="1">Membrane</location>
        <topology evidence="1">Multi-pass membrane protein</topology>
    </subcellularLocation>
</comment>
<name>A0ABS4GCP2_9FIRM</name>
<keyword evidence="4 5" id="KW-0472">Membrane</keyword>
<evidence type="ECO:0000256" key="1">
    <source>
        <dbReference type="ARBA" id="ARBA00004141"/>
    </source>
</evidence>
<keyword evidence="2 5" id="KW-0812">Transmembrane</keyword>
<proteinExistence type="predicted"/>
<dbReference type="Proteomes" id="UP001519342">
    <property type="component" value="Unassembled WGS sequence"/>
</dbReference>
<sequence length="384" mass="44410">MTNKEIENQEKGDASSTQNVCFTTKETENSYLPLKSEELPQVFHPWRRYLARFFDITIYNIFWSSFLAFAFNVPLTVRSNLENILDVFIAITIMLFLEPLLLHLFGTTPGKAIFGLKIETADGRLLSYSEGLERTWRVIGIGMGFNIPIYNLVRLWKSYSICNDNETQPWDESISYTIKDTKWYRSLFYIGANAVVLIVLVALVYSQQIPPNRGDLTIEEFVENYNYYVKFFDIDFGNEYLDKNGKWVENDQDGTMYIQIGHGEKPEYNFTLDKGYVSSISFEVEIKNNENLLSSYDTQMFLASLAFAGAQEEMKLFSKIPTRIAKQIGDKTFEDFKFKEAGITFSCDTEYSGYSNHSNTQSDFMFPSENATENYFSLNFLITK</sequence>
<comment type="caution">
    <text evidence="7">The sequence shown here is derived from an EMBL/GenBank/DDBJ whole genome shotgun (WGS) entry which is preliminary data.</text>
</comment>
<evidence type="ECO:0000313" key="7">
    <source>
        <dbReference type="EMBL" id="MBP1925170.1"/>
    </source>
</evidence>
<feature type="domain" description="RDD" evidence="6">
    <location>
        <begin position="44"/>
        <end position="147"/>
    </location>
</feature>
<dbReference type="RefSeq" id="WP_209510908.1">
    <property type="nucleotide sequence ID" value="NZ_JAGGKS010000002.1"/>
</dbReference>
<reference evidence="7 8" key="1">
    <citation type="submission" date="2021-03" db="EMBL/GenBank/DDBJ databases">
        <title>Genomic Encyclopedia of Type Strains, Phase IV (KMG-IV): sequencing the most valuable type-strain genomes for metagenomic binning, comparative biology and taxonomic classification.</title>
        <authorList>
            <person name="Goeker M."/>
        </authorList>
    </citation>
    <scope>NUCLEOTIDE SEQUENCE [LARGE SCALE GENOMIC DNA]</scope>
    <source>
        <strain evidence="7 8">DSM 24004</strain>
    </source>
</reference>
<dbReference type="EMBL" id="JAGGKS010000002">
    <property type="protein sequence ID" value="MBP1925170.1"/>
    <property type="molecule type" value="Genomic_DNA"/>
</dbReference>
<dbReference type="InterPro" id="IPR010432">
    <property type="entry name" value="RDD"/>
</dbReference>
<feature type="transmembrane region" description="Helical" evidence="5">
    <location>
        <begin position="187"/>
        <end position="205"/>
    </location>
</feature>
<gene>
    <name evidence="7" type="ORF">J2Z76_001027</name>
</gene>
<evidence type="ECO:0000256" key="2">
    <source>
        <dbReference type="ARBA" id="ARBA00022692"/>
    </source>
</evidence>
<evidence type="ECO:0000256" key="3">
    <source>
        <dbReference type="ARBA" id="ARBA00022989"/>
    </source>
</evidence>
<dbReference type="Pfam" id="PF06271">
    <property type="entry name" value="RDD"/>
    <property type="match status" value="1"/>
</dbReference>
<evidence type="ECO:0000256" key="4">
    <source>
        <dbReference type="ARBA" id="ARBA00023136"/>
    </source>
</evidence>
<evidence type="ECO:0000259" key="6">
    <source>
        <dbReference type="Pfam" id="PF06271"/>
    </source>
</evidence>
<keyword evidence="8" id="KW-1185">Reference proteome</keyword>
<keyword evidence="3 5" id="KW-1133">Transmembrane helix</keyword>
<evidence type="ECO:0000256" key="5">
    <source>
        <dbReference type="SAM" id="Phobius"/>
    </source>
</evidence>
<feature type="transmembrane region" description="Helical" evidence="5">
    <location>
        <begin position="87"/>
        <end position="105"/>
    </location>
</feature>
<feature type="transmembrane region" description="Helical" evidence="5">
    <location>
        <begin position="56"/>
        <end position="75"/>
    </location>
</feature>
<accession>A0ABS4GCP2</accession>
<evidence type="ECO:0000313" key="8">
    <source>
        <dbReference type="Proteomes" id="UP001519342"/>
    </source>
</evidence>
<protein>
    <recommendedName>
        <fullName evidence="6">RDD domain-containing protein</fullName>
    </recommendedName>
</protein>